<dbReference type="EMBL" id="JAVRQU010000006">
    <property type="protein sequence ID" value="KAK5701559.1"/>
    <property type="molecule type" value="Genomic_DNA"/>
</dbReference>
<dbReference type="PANTHER" id="PTHR13234:SF8">
    <property type="entry name" value="GAMMA-INTERFERON-INDUCIBLE LYSOSOMAL THIOL REDUCTASE"/>
    <property type="match status" value="1"/>
</dbReference>
<keyword evidence="4" id="KW-0732">Signal</keyword>
<evidence type="ECO:0000256" key="1">
    <source>
        <dbReference type="ARBA" id="ARBA00004613"/>
    </source>
</evidence>
<accession>A0AAN7WCY3</accession>
<keyword evidence="6" id="KW-1133">Transmembrane helix</keyword>
<evidence type="ECO:0000256" key="5">
    <source>
        <dbReference type="ARBA" id="ARBA00023180"/>
    </source>
</evidence>
<reference evidence="7" key="1">
    <citation type="submission" date="2023-08" db="EMBL/GenBank/DDBJ databases">
        <title>Black Yeasts Isolated from many extreme environments.</title>
        <authorList>
            <person name="Coleine C."/>
            <person name="Stajich J.E."/>
            <person name="Selbmann L."/>
        </authorList>
    </citation>
    <scope>NUCLEOTIDE SEQUENCE</scope>
    <source>
        <strain evidence="7">CCFEE 5810</strain>
    </source>
</reference>
<sequence>MTSAMDMEKQPLLEESVATEVDTSELSLAELQQNIFKAQREYMKAWSRTTSGKVHRRIMYGVTALLLLVVVACMSFIVMDSLDETPYPSRVPLEAHIMSRCPDARDCLHDMILPAMQKISHKVDFKLSYIGKRVNPIIFGITDHDDGVSCKHGQSECLGNIVELCAAHLYPDPKTYLGFVMCMSKEYDTIPDRSLIEDCALEHGISMARLNKCAVDNDGAVGLDMLKASFNRSSNAGVKKSCTVRLNGNIRCVRDNGTWTDCTGGSSASDLVHDVLEISRANWEAYNAA</sequence>
<evidence type="ECO:0000313" key="8">
    <source>
        <dbReference type="Proteomes" id="UP001310594"/>
    </source>
</evidence>
<dbReference type="GO" id="GO:0016671">
    <property type="term" value="F:oxidoreductase activity, acting on a sulfur group of donors, disulfide as acceptor"/>
    <property type="evidence" value="ECO:0007669"/>
    <property type="project" value="InterPro"/>
</dbReference>
<proteinExistence type="inferred from homology"/>
<evidence type="ECO:0000313" key="7">
    <source>
        <dbReference type="EMBL" id="KAK5701559.1"/>
    </source>
</evidence>
<gene>
    <name evidence="7" type="ORF">LTR97_004374</name>
</gene>
<evidence type="ECO:0008006" key="9">
    <source>
        <dbReference type="Google" id="ProtNLM"/>
    </source>
</evidence>
<feature type="transmembrane region" description="Helical" evidence="6">
    <location>
        <begin position="58"/>
        <end position="79"/>
    </location>
</feature>
<comment type="similarity">
    <text evidence="2">Belongs to the GILT family.</text>
</comment>
<comment type="caution">
    <text evidence="7">The sequence shown here is derived from an EMBL/GenBank/DDBJ whole genome shotgun (WGS) entry which is preliminary data.</text>
</comment>
<dbReference type="PANTHER" id="PTHR13234">
    <property type="entry name" value="GAMMA-INTERFERON INDUCIBLE LYSOSOMAL THIOL REDUCTASE GILT"/>
    <property type="match status" value="1"/>
</dbReference>
<name>A0AAN7WCY3_9PEZI</name>
<dbReference type="Proteomes" id="UP001310594">
    <property type="component" value="Unassembled WGS sequence"/>
</dbReference>
<keyword evidence="6" id="KW-0472">Membrane</keyword>
<keyword evidence="6" id="KW-0812">Transmembrane</keyword>
<evidence type="ECO:0000256" key="4">
    <source>
        <dbReference type="ARBA" id="ARBA00022729"/>
    </source>
</evidence>
<keyword evidence="3" id="KW-0964">Secreted</keyword>
<comment type="subcellular location">
    <subcellularLocation>
        <location evidence="1">Secreted</location>
    </subcellularLocation>
</comment>
<dbReference type="GO" id="GO:0005576">
    <property type="term" value="C:extracellular region"/>
    <property type="evidence" value="ECO:0007669"/>
    <property type="project" value="UniProtKB-SubCell"/>
</dbReference>
<protein>
    <recommendedName>
        <fullName evidence="9">Gamma interferon inducible lysosomal thiol reductase</fullName>
    </recommendedName>
</protein>
<organism evidence="7 8">
    <name type="scientific">Elasticomyces elasticus</name>
    <dbReference type="NCBI Taxonomy" id="574655"/>
    <lineage>
        <taxon>Eukaryota</taxon>
        <taxon>Fungi</taxon>
        <taxon>Dikarya</taxon>
        <taxon>Ascomycota</taxon>
        <taxon>Pezizomycotina</taxon>
        <taxon>Dothideomycetes</taxon>
        <taxon>Dothideomycetidae</taxon>
        <taxon>Mycosphaerellales</taxon>
        <taxon>Teratosphaeriaceae</taxon>
        <taxon>Elasticomyces</taxon>
    </lineage>
</organism>
<dbReference type="AlphaFoldDB" id="A0AAN7WCY3"/>
<keyword evidence="5" id="KW-0325">Glycoprotein</keyword>
<dbReference type="Pfam" id="PF03227">
    <property type="entry name" value="GILT"/>
    <property type="match status" value="1"/>
</dbReference>
<evidence type="ECO:0000256" key="6">
    <source>
        <dbReference type="SAM" id="Phobius"/>
    </source>
</evidence>
<evidence type="ECO:0000256" key="2">
    <source>
        <dbReference type="ARBA" id="ARBA00005679"/>
    </source>
</evidence>
<evidence type="ECO:0000256" key="3">
    <source>
        <dbReference type="ARBA" id="ARBA00022525"/>
    </source>
</evidence>
<dbReference type="InterPro" id="IPR004911">
    <property type="entry name" value="Interferon-induced_GILT"/>
</dbReference>